<keyword evidence="4" id="KW-1185">Reference proteome</keyword>
<dbReference type="InterPro" id="IPR036397">
    <property type="entry name" value="RNaseH_sf"/>
</dbReference>
<dbReference type="GO" id="GO:0003676">
    <property type="term" value="F:nucleic acid binding"/>
    <property type="evidence" value="ECO:0007669"/>
    <property type="project" value="InterPro"/>
</dbReference>
<dbReference type="Gene3D" id="3.30.420.10">
    <property type="entry name" value="Ribonuclease H-like superfamily/Ribonuclease H"/>
    <property type="match status" value="1"/>
</dbReference>
<evidence type="ECO:0000313" key="4">
    <source>
        <dbReference type="Proteomes" id="UP000553209"/>
    </source>
</evidence>
<dbReference type="InterPro" id="IPR001584">
    <property type="entry name" value="Integrase_cat-core"/>
</dbReference>
<organism evidence="3 4">
    <name type="scientific">Nocardiopsis alborubida</name>
    <dbReference type="NCBI Taxonomy" id="146802"/>
    <lineage>
        <taxon>Bacteria</taxon>
        <taxon>Bacillati</taxon>
        <taxon>Actinomycetota</taxon>
        <taxon>Actinomycetes</taxon>
        <taxon>Streptosporangiales</taxon>
        <taxon>Nocardiopsidaceae</taxon>
        <taxon>Nocardiopsis</taxon>
    </lineage>
</organism>
<feature type="domain" description="Integrase catalytic" evidence="2">
    <location>
        <begin position="253"/>
        <end position="483"/>
    </location>
</feature>
<dbReference type="RefSeq" id="WP_061081841.1">
    <property type="nucleotide sequence ID" value="NZ_JAAXPG010000028.1"/>
</dbReference>
<proteinExistence type="predicted"/>
<dbReference type="GO" id="GO:0015074">
    <property type="term" value="P:DNA integration"/>
    <property type="evidence" value="ECO:0007669"/>
    <property type="project" value="InterPro"/>
</dbReference>
<gene>
    <name evidence="3" type="ORF">HGB44_24910</name>
</gene>
<evidence type="ECO:0000259" key="2">
    <source>
        <dbReference type="PROSITE" id="PS50994"/>
    </source>
</evidence>
<dbReference type="SUPFAM" id="SSF53098">
    <property type="entry name" value="Ribonuclease H-like"/>
    <property type="match status" value="1"/>
</dbReference>
<accession>A0A7X6RSF5</accession>
<dbReference type="PROSITE" id="PS50994">
    <property type="entry name" value="INTEGRASE"/>
    <property type="match status" value="1"/>
</dbReference>
<name>A0A7X6RSF5_9ACTN</name>
<dbReference type="Pfam" id="PF09299">
    <property type="entry name" value="Mu-transpos_C"/>
    <property type="match status" value="1"/>
</dbReference>
<sequence length="674" mass="74046">MAGRVLRPGDRILFDDAEWTVTAVGEAVRLVDGTGTSQVVLLSYLLSSTGFELLSGAPTPVAPRLEPAGLLEALPTAVVEEARAWERHVLEVQTGLLPGAQQPRAGFDPQSTTLEQREEAKAAELTAAGRRTSAVTVKRRRLRYRTQGLWGLVDHRHTRPSSPYGRVDERVVQAAREAIAAQAVQSTGTKSRLRRQVQEAVIARFGEGAVPLPSARTFDRLVDALSTGQHIFGSATTRRSLAQRPEGAFTRTVANRPGELVQIDTTPLDVLAVFDGGVTGRVELTIALDVATRTICAAIVRPRATKAVDASLLLARMLVPEPMRPGWSQALSMAHSRIPHPRLLELDARLEQAAARPVIAPEAVVIDRGRVFISETFVRACDRLGISVLPAHPRTPTDKAIVERTFGSINTLFCQHVAGYTGPSTTHRGQDVQARTAWTVEQMQELFDEWVLAGWQVRPHEGLRDPHLPATVLSPNEMYAALITAAGYVPIPLVGEDYLELLPVQWRRINADGIHLDHRTYDCSDLNPLRRQDSGITAKDGRWAVHYDPYDLSRVWVRDTRAGGWITVPWTLHHLARQPFADFTWRAARQIVAQRGGDDTDQAAIAAALERLLTRAGEGPARQRRTAARTHSAPSHLPHTAAPEPSESGPDEEQELAQIIPFGVFDPTAEEPYR</sequence>
<evidence type="ECO:0000313" key="3">
    <source>
        <dbReference type="EMBL" id="NKZ00885.1"/>
    </source>
</evidence>
<feature type="region of interest" description="Disordered" evidence="1">
    <location>
        <begin position="615"/>
        <end position="674"/>
    </location>
</feature>
<dbReference type="Proteomes" id="UP000553209">
    <property type="component" value="Unassembled WGS sequence"/>
</dbReference>
<comment type="caution">
    <text evidence="3">The sequence shown here is derived from an EMBL/GenBank/DDBJ whole genome shotgun (WGS) entry which is preliminary data.</text>
</comment>
<protein>
    <submittedName>
        <fullName evidence="3">DDE-type integrase/transposase/recombinase</fullName>
    </submittedName>
</protein>
<dbReference type="AlphaFoldDB" id="A0A7X6RSF5"/>
<dbReference type="EMBL" id="JAAXPG010000028">
    <property type="protein sequence ID" value="NKZ00885.1"/>
    <property type="molecule type" value="Genomic_DNA"/>
</dbReference>
<dbReference type="InterPro" id="IPR015378">
    <property type="entry name" value="Transposase-like_Mu_C"/>
</dbReference>
<reference evidence="3 4" key="1">
    <citation type="submission" date="2020-04" db="EMBL/GenBank/DDBJ databases">
        <title>MicrobeNet Type strains.</title>
        <authorList>
            <person name="Nicholson A.C."/>
        </authorList>
    </citation>
    <scope>NUCLEOTIDE SEQUENCE [LARGE SCALE GENOMIC DNA]</scope>
    <source>
        <strain evidence="3 4">ATCC 23612</strain>
    </source>
</reference>
<dbReference type="InterPro" id="IPR012337">
    <property type="entry name" value="RNaseH-like_sf"/>
</dbReference>
<evidence type="ECO:0000256" key="1">
    <source>
        <dbReference type="SAM" id="MobiDB-lite"/>
    </source>
</evidence>